<proteinExistence type="predicted"/>
<reference evidence="1 2" key="1">
    <citation type="journal article" date="2021" name="Hortic Res">
        <title>High-quality reference genome and annotation aids understanding of berry development for evergreen blueberry (Vaccinium darrowii).</title>
        <authorList>
            <person name="Yu J."/>
            <person name="Hulse-Kemp A.M."/>
            <person name="Babiker E."/>
            <person name="Staton M."/>
        </authorList>
    </citation>
    <scope>NUCLEOTIDE SEQUENCE [LARGE SCALE GENOMIC DNA]</scope>
    <source>
        <strain evidence="2">cv. NJ 8807/NJ 8810</strain>
        <tissue evidence="1">Young leaf</tissue>
    </source>
</reference>
<dbReference type="Proteomes" id="UP000828048">
    <property type="component" value="Chromosome 3"/>
</dbReference>
<dbReference type="EMBL" id="CM037153">
    <property type="protein sequence ID" value="KAH7857450.1"/>
    <property type="molecule type" value="Genomic_DNA"/>
</dbReference>
<name>A0ACB7YV19_9ERIC</name>
<accession>A0ACB7YV19</accession>
<gene>
    <name evidence="1" type="ORF">Vadar_012869</name>
</gene>
<evidence type="ECO:0000313" key="2">
    <source>
        <dbReference type="Proteomes" id="UP000828048"/>
    </source>
</evidence>
<evidence type="ECO:0000313" key="1">
    <source>
        <dbReference type="EMBL" id="KAH7857450.1"/>
    </source>
</evidence>
<keyword evidence="2" id="KW-1185">Reference proteome</keyword>
<sequence>MDDPHSVEADNDFSTRRMTRSALKRALGPLESDPEQKKLISDQNLGRKEGRDRRGEVVNRSEEAENYSKKLGESERFDVMVLPSFIKEYGLIRPVKQSINEQLVIEKCSKSAIAIYNKEHKTKCRFVEVIRANFKLGSGIFYYITFVAEDNDVSSARNFQAFVRYQFEKITVQFCGLEKPPNGRIRGGGKSSGVIHFVGY</sequence>
<protein>
    <submittedName>
        <fullName evidence="1">Uncharacterized protein</fullName>
    </submittedName>
</protein>
<comment type="caution">
    <text evidence="1">The sequence shown here is derived from an EMBL/GenBank/DDBJ whole genome shotgun (WGS) entry which is preliminary data.</text>
</comment>
<organism evidence="1 2">
    <name type="scientific">Vaccinium darrowii</name>
    <dbReference type="NCBI Taxonomy" id="229202"/>
    <lineage>
        <taxon>Eukaryota</taxon>
        <taxon>Viridiplantae</taxon>
        <taxon>Streptophyta</taxon>
        <taxon>Embryophyta</taxon>
        <taxon>Tracheophyta</taxon>
        <taxon>Spermatophyta</taxon>
        <taxon>Magnoliopsida</taxon>
        <taxon>eudicotyledons</taxon>
        <taxon>Gunneridae</taxon>
        <taxon>Pentapetalae</taxon>
        <taxon>asterids</taxon>
        <taxon>Ericales</taxon>
        <taxon>Ericaceae</taxon>
        <taxon>Vaccinioideae</taxon>
        <taxon>Vaccinieae</taxon>
        <taxon>Vaccinium</taxon>
    </lineage>
</organism>